<name>A0A7J3MZ28_9CREN</name>
<dbReference type="InterPro" id="IPR011635">
    <property type="entry name" value="CARDB"/>
</dbReference>
<comment type="caution">
    <text evidence="4">The sequence shown here is derived from an EMBL/GenBank/DDBJ whole genome shotgun (WGS) entry which is preliminary data.</text>
</comment>
<dbReference type="EMBL" id="DTDH01000149">
    <property type="protein sequence ID" value="HGT98784.1"/>
    <property type="molecule type" value="Genomic_DNA"/>
</dbReference>
<reference evidence="4" key="1">
    <citation type="journal article" date="2020" name="mSystems">
        <title>Genome- and Community-Level Interaction Insights into Carbon Utilization and Element Cycling Functions of Hydrothermarchaeota in Hydrothermal Sediment.</title>
        <authorList>
            <person name="Zhou Z."/>
            <person name="Liu Y."/>
            <person name="Xu W."/>
            <person name="Pan J."/>
            <person name="Luo Z.H."/>
            <person name="Li M."/>
        </authorList>
    </citation>
    <scope>NUCLEOTIDE SEQUENCE [LARGE SCALE GENOMIC DNA]</scope>
    <source>
        <strain evidence="3">SpSt-629</strain>
        <strain evidence="4">SpSt-688</strain>
    </source>
</reference>
<sequence>MVLLCSYNDREEMYGMQLLSYNVSGPKDLHVGDFVVVSFVLRYVGTVKQIRLNKIFVGAILPNNTMTEFEDRSFRGVVISTGNIIRYRKEIVLTQKGIWTFWPAFEYYNGTEYGMELVKSQQPWITCKVEVFEGISTSTSTTTPQLLPDLTFDPHYLQSITYSGCEGLIVYIKNIGQASTNRGTRARFTITSTSGTTYVRESLIPPLAAGESVSISTGLFIGVPGNSYTVNVQLDYGDLITESSEFNNERRWTFTYRNWDLPQIDLDLYNQELSSQSNGTIRFNVRNLGCLTSPPTRVHIGIEKGDMTVDQGILWSGRVVELTSIQLNSMSSGEERNFSVPNVFDLIRNSRDPDLRVIRYARFHVWVDLVTLEFTIEGRVVRINETVDINNRKTILIGGAPNILGPNTYFLPKGQQTYTLHSVTSRIWPAVSSGIVGGIPMHYTFSIQGCGATVSYRELYDQLVINVPRDCRDTSLMLTIIVENAGMQSQKGVWIYLYDIGNEVIPLQGVLYSDCKTKAELGASEAFIFTDLPVGIQYTPLALVTSVTWTIDVNMYEARNAMVEIEVSWTRPDGTRGTYRLPLSSIDTDGTIFGNPAIIFSIPRSTIFSNTNTKAVRGSIKLSITTGTQQRIERTYSLWIHDSTTYPVYLRSFHFQNTPCSHINWEMWEDFWGEDAVWDFLCIFKCWKLWHDWASDALYNYVFKEMCEEGRCSAHALVSQKFRETPQSVRLYAIPGCSSLNHWPQPFTLDKNFIVIMLEDPPSDSFSSNIMDLDTYLTYQYMWSLDERNLRRGTRALVRWLAGEDIILETLNELRQWERMPETQKWNDVPLLFMFSSDDIRSSHTVLVYRVEEISANHVRVWVLDSNRPFQPNSAVNQDNSYVDFRCCRSDGRWYFTFYLDNEHTEVIDGFLFATGSSLFHGESAALTESDVFFGLFELFIEYMKSLGYAETSGDSNTSNRTPSLIIVGGDAGVKISNVSDAMGKKVFIFDGMTPPSIEDMSKTAILVPIPLPLANPVYVFVAGSELNLNIKSTKNGTVTLVSKNSNRSLSLQYFGSPERIVNLILNQSRVRIKNNGSGSYRIASSIIDNNMARQIFLEVESTKYNFNVDFSSGEGFMIKNSGDKPLNISVELIAHSMDGQQNARYIGITISPHDTIIASPRSWSNISSRQLIVRVDTGSNGIIDEERIVNPIGSVVTTTPLTTTVTITSTTTTTEKVTTVTATTSVTTSLPPVTSTITTITTIVPERPSDWSNQQLLIIVTLAIVVMIVVPVLLITKRK</sequence>
<keyword evidence="1" id="KW-0812">Transmembrane</keyword>
<evidence type="ECO:0000256" key="1">
    <source>
        <dbReference type="SAM" id="Phobius"/>
    </source>
</evidence>
<feature type="transmembrane region" description="Helical" evidence="1">
    <location>
        <begin position="1257"/>
        <end position="1277"/>
    </location>
</feature>
<gene>
    <name evidence="3" type="ORF">ENT99_01230</name>
    <name evidence="4" type="ORF">ENU64_05075</name>
</gene>
<feature type="domain" description="CARDB" evidence="2">
    <location>
        <begin position="169"/>
        <end position="250"/>
    </location>
</feature>
<keyword evidence="1" id="KW-1133">Transmembrane helix</keyword>
<proteinExistence type="predicted"/>
<evidence type="ECO:0000259" key="2">
    <source>
        <dbReference type="Pfam" id="PF07705"/>
    </source>
</evidence>
<evidence type="ECO:0000313" key="4">
    <source>
        <dbReference type="EMBL" id="HGT98784.1"/>
    </source>
</evidence>
<keyword evidence="1" id="KW-0472">Membrane</keyword>
<organism evidence="4">
    <name type="scientific">Ignisphaera aggregans</name>
    <dbReference type="NCBI Taxonomy" id="334771"/>
    <lineage>
        <taxon>Archaea</taxon>
        <taxon>Thermoproteota</taxon>
        <taxon>Thermoprotei</taxon>
        <taxon>Desulfurococcales</taxon>
        <taxon>Desulfurococcaceae</taxon>
        <taxon>Ignisphaera</taxon>
    </lineage>
</organism>
<dbReference type="EMBL" id="DTAU01000028">
    <property type="protein sequence ID" value="HFQ78311.1"/>
    <property type="molecule type" value="Genomic_DNA"/>
</dbReference>
<dbReference type="AlphaFoldDB" id="A0A7J3MZ28"/>
<dbReference type="Pfam" id="PF07705">
    <property type="entry name" value="CARDB"/>
    <property type="match status" value="1"/>
</dbReference>
<dbReference type="InterPro" id="IPR013783">
    <property type="entry name" value="Ig-like_fold"/>
</dbReference>
<accession>A0A7J3MZ28</accession>
<protein>
    <recommendedName>
        <fullName evidence="2">CARDB domain-containing protein</fullName>
    </recommendedName>
</protein>
<evidence type="ECO:0000313" key="3">
    <source>
        <dbReference type="EMBL" id="HFQ78311.1"/>
    </source>
</evidence>
<dbReference type="Gene3D" id="2.60.40.10">
    <property type="entry name" value="Immunoglobulins"/>
    <property type="match status" value="1"/>
</dbReference>